<organism evidence="1">
    <name type="scientific">Psilocybe cubensis</name>
    <name type="common">Psychedelic mushroom</name>
    <name type="synonym">Stropharia cubensis</name>
    <dbReference type="NCBI Taxonomy" id="181762"/>
    <lineage>
        <taxon>Eukaryota</taxon>
        <taxon>Fungi</taxon>
        <taxon>Dikarya</taxon>
        <taxon>Basidiomycota</taxon>
        <taxon>Agaricomycotina</taxon>
        <taxon>Agaricomycetes</taxon>
        <taxon>Agaricomycetidae</taxon>
        <taxon>Agaricales</taxon>
        <taxon>Agaricineae</taxon>
        <taxon>Strophariaceae</taxon>
        <taxon>Psilocybe</taxon>
    </lineage>
</organism>
<dbReference type="EMBL" id="JAFIQS010000009">
    <property type="protein sequence ID" value="KAG5165822.1"/>
    <property type="molecule type" value="Genomic_DNA"/>
</dbReference>
<comment type="caution">
    <text evidence="1">The sequence shown here is derived from an EMBL/GenBank/DDBJ whole genome shotgun (WGS) entry which is preliminary data.</text>
</comment>
<gene>
    <name evidence="1" type="ORF">JR316_009408</name>
</gene>
<sequence>MGKKVAQEVSTIHKKTCSTSEKQDADVAATGLTALIIAPVEDVAAYALNVHLNKETLAAITTGYWTLAEAAVM</sequence>
<name>A0A8H7XS40_PSICU</name>
<dbReference type="AlphaFoldDB" id="A0A8H7XS40"/>
<proteinExistence type="predicted"/>
<reference evidence="1" key="1">
    <citation type="submission" date="2021-02" db="EMBL/GenBank/DDBJ databases">
        <title>Psilocybe cubensis genome.</title>
        <authorList>
            <person name="Mckernan K.J."/>
            <person name="Crawford S."/>
            <person name="Trippe A."/>
            <person name="Kane L.T."/>
            <person name="Mclaughlin S."/>
        </authorList>
    </citation>
    <scope>NUCLEOTIDE SEQUENCE [LARGE SCALE GENOMIC DNA]</scope>
    <source>
        <strain evidence="1">MGC-MH-2018</strain>
    </source>
</reference>
<protein>
    <submittedName>
        <fullName evidence="1">Uncharacterized protein</fullName>
    </submittedName>
</protein>
<accession>A0A8H7XS40</accession>
<evidence type="ECO:0000313" key="1">
    <source>
        <dbReference type="EMBL" id="KAG5165822.1"/>
    </source>
</evidence>